<reference evidence="2 3" key="1">
    <citation type="submission" date="2014-04" db="EMBL/GenBank/DDBJ databases">
        <authorList>
            <consortium name="DOE Joint Genome Institute"/>
            <person name="Kuo A."/>
            <person name="Kohler A."/>
            <person name="Nagy L.G."/>
            <person name="Floudas D."/>
            <person name="Copeland A."/>
            <person name="Barry K.W."/>
            <person name="Cichocki N."/>
            <person name="Veneault-Fourrey C."/>
            <person name="LaButti K."/>
            <person name="Lindquist E.A."/>
            <person name="Lipzen A."/>
            <person name="Lundell T."/>
            <person name="Morin E."/>
            <person name="Murat C."/>
            <person name="Sun H."/>
            <person name="Tunlid A."/>
            <person name="Henrissat B."/>
            <person name="Grigoriev I.V."/>
            <person name="Hibbett D.S."/>
            <person name="Martin F."/>
            <person name="Nordberg H.P."/>
            <person name="Cantor M.N."/>
            <person name="Hua S.X."/>
        </authorList>
    </citation>
    <scope>NUCLEOTIDE SEQUENCE [LARGE SCALE GENOMIC DNA]</scope>
    <source>
        <strain evidence="2 3">LaAM-08-1</strain>
    </source>
</reference>
<protein>
    <submittedName>
        <fullName evidence="2">Unplaced genomic scaffold K443scaffold_8, whole genome shotgun sequence</fullName>
    </submittedName>
</protein>
<keyword evidence="3" id="KW-1185">Reference proteome</keyword>
<sequence>MGSSTSKAARTFPKSKAPAWSGARTPRFDDAPRQTLAAEHKSKAIQDDAGDPHFLANLNRLGPVRVDRYAQTVHLQKQEVSNTNRLFQSRNQSEEEAVSMQPTRNRLHAATLSELLDARKDVRTTQDLKKLAEKYGIDKQKTEKLATFVNTPSVDGGSMTRTVEKDGDESLTTTAVWVCPSIQDA</sequence>
<organism evidence="2 3">
    <name type="scientific">Laccaria amethystina LaAM-08-1</name>
    <dbReference type="NCBI Taxonomy" id="1095629"/>
    <lineage>
        <taxon>Eukaryota</taxon>
        <taxon>Fungi</taxon>
        <taxon>Dikarya</taxon>
        <taxon>Basidiomycota</taxon>
        <taxon>Agaricomycotina</taxon>
        <taxon>Agaricomycetes</taxon>
        <taxon>Agaricomycetidae</taxon>
        <taxon>Agaricales</taxon>
        <taxon>Agaricineae</taxon>
        <taxon>Hydnangiaceae</taxon>
        <taxon>Laccaria</taxon>
    </lineage>
</organism>
<name>A0A0C9X7E2_9AGAR</name>
<dbReference type="Proteomes" id="UP000054477">
    <property type="component" value="Unassembled WGS sequence"/>
</dbReference>
<feature type="compositionally biased region" description="Basic and acidic residues" evidence="1">
    <location>
        <begin position="26"/>
        <end position="46"/>
    </location>
</feature>
<dbReference type="OrthoDB" id="4085451at2759"/>
<dbReference type="HOGENOM" id="CLU_095043_0_0_1"/>
<proteinExistence type="predicted"/>
<accession>A0A0C9X7E2</accession>
<gene>
    <name evidence="2" type="ORF">K443DRAFT_672623</name>
</gene>
<evidence type="ECO:0000313" key="2">
    <source>
        <dbReference type="EMBL" id="KIK08140.1"/>
    </source>
</evidence>
<dbReference type="AlphaFoldDB" id="A0A0C9X7E2"/>
<reference evidence="3" key="2">
    <citation type="submission" date="2015-01" db="EMBL/GenBank/DDBJ databases">
        <title>Evolutionary Origins and Diversification of the Mycorrhizal Mutualists.</title>
        <authorList>
            <consortium name="DOE Joint Genome Institute"/>
            <consortium name="Mycorrhizal Genomics Consortium"/>
            <person name="Kohler A."/>
            <person name="Kuo A."/>
            <person name="Nagy L.G."/>
            <person name="Floudas D."/>
            <person name="Copeland A."/>
            <person name="Barry K.W."/>
            <person name="Cichocki N."/>
            <person name="Veneault-Fourrey C."/>
            <person name="LaButti K."/>
            <person name="Lindquist E.A."/>
            <person name="Lipzen A."/>
            <person name="Lundell T."/>
            <person name="Morin E."/>
            <person name="Murat C."/>
            <person name="Riley R."/>
            <person name="Ohm R."/>
            <person name="Sun H."/>
            <person name="Tunlid A."/>
            <person name="Henrissat B."/>
            <person name="Grigoriev I.V."/>
            <person name="Hibbett D.S."/>
            <person name="Martin F."/>
        </authorList>
    </citation>
    <scope>NUCLEOTIDE SEQUENCE [LARGE SCALE GENOMIC DNA]</scope>
    <source>
        <strain evidence="3">LaAM-08-1</strain>
    </source>
</reference>
<feature type="region of interest" description="Disordered" evidence="1">
    <location>
        <begin position="1"/>
        <end position="53"/>
    </location>
</feature>
<evidence type="ECO:0000256" key="1">
    <source>
        <dbReference type="SAM" id="MobiDB-lite"/>
    </source>
</evidence>
<dbReference type="EMBL" id="KN838543">
    <property type="protein sequence ID" value="KIK08140.1"/>
    <property type="molecule type" value="Genomic_DNA"/>
</dbReference>
<evidence type="ECO:0000313" key="3">
    <source>
        <dbReference type="Proteomes" id="UP000054477"/>
    </source>
</evidence>